<protein>
    <recommendedName>
        <fullName evidence="1">triacylglycerol lipase</fullName>
        <ecNumber evidence="1">3.1.1.3</ecNumber>
    </recommendedName>
</protein>
<feature type="domain" description="Fungal lipase-type" evidence="3">
    <location>
        <begin position="112"/>
        <end position="277"/>
    </location>
</feature>
<dbReference type="PANTHER" id="PTHR46640:SF3">
    <property type="entry name" value="LIPASE LIH1-RELATED"/>
    <property type="match status" value="1"/>
</dbReference>
<dbReference type="GO" id="GO:0004806">
    <property type="term" value="F:triacylglycerol lipase activity"/>
    <property type="evidence" value="ECO:0007669"/>
    <property type="project" value="UniProtKB-EC"/>
</dbReference>
<dbReference type="EC" id="3.1.1.3" evidence="1"/>
<dbReference type="GO" id="GO:0006629">
    <property type="term" value="P:lipid metabolic process"/>
    <property type="evidence" value="ECO:0007669"/>
    <property type="project" value="InterPro"/>
</dbReference>
<dbReference type="AlphaFoldDB" id="A0AAV5QYJ3"/>
<dbReference type="Pfam" id="PF01764">
    <property type="entry name" value="Lipase_3"/>
    <property type="match status" value="1"/>
</dbReference>
<dbReference type="Proteomes" id="UP001378960">
    <property type="component" value="Unassembled WGS sequence"/>
</dbReference>
<evidence type="ECO:0000259" key="3">
    <source>
        <dbReference type="Pfam" id="PF01764"/>
    </source>
</evidence>
<evidence type="ECO:0000313" key="5">
    <source>
        <dbReference type="Proteomes" id="UP001378960"/>
    </source>
</evidence>
<organism evidence="4 5">
    <name type="scientific">Pichia kluyveri</name>
    <name type="common">Yeast</name>
    <dbReference type="NCBI Taxonomy" id="36015"/>
    <lineage>
        <taxon>Eukaryota</taxon>
        <taxon>Fungi</taxon>
        <taxon>Dikarya</taxon>
        <taxon>Ascomycota</taxon>
        <taxon>Saccharomycotina</taxon>
        <taxon>Pichiomycetes</taxon>
        <taxon>Pichiales</taxon>
        <taxon>Pichiaceae</taxon>
        <taxon>Pichia</taxon>
    </lineage>
</organism>
<evidence type="ECO:0000313" key="4">
    <source>
        <dbReference type="EMBL" id="GMM43526.1"/>
    </source>
</evidence>
<keyword evidence="5" id="KW-1185">Reference proteome</keyword>
<evidence type="ECO:0000256" key="1">
    <source>
        <dbReference type="ARBA" id="ARBA00013279"/>
    </source>
</evidence>
<sequence length="343" mass="38839">MNFKHQLITIILLFTTGINTLFINNTSEFWNDTSASASSISNEVFNSMARAADYASLSYLTQGNLLKLGNIKDACLCTLCTDSYSGVSVEKIYSGIVSGVILKDDYRREIILSIKGTTTNTEWLLDFNFTSIPYRSFSRSKNGWKKYLGTNKECKNCGVHRGFYDAAKIIYDNLFPTLLKLSNENLNYKIVLTGHSLGGALAPFIATECLLMGKYPTVVTFGAPKIGNSKFSSWMDEIWETKNNYASLDAGYIGDKNPTYFRVTHRGDYVPLVPTQQMGYRHCGIDIYFNINELPFDTLQVELKNSPSRDMTTKEFNELKNSIEEYNKVPDTHLLYFIKMNQC</sequence>
<dbReference type="EMBL" id="BTGB01000001">
    <property type="protein sequence ID" value="GMM43526.1"/>
    <property type="molecule type" value="Genomic_DNA"/>
</dbReference>
<evidence type="ECO:0000256" key="2">
    <source>
        <dbReference type="ARBA" id="ARBA00022801"/>
    </source>
</evidence>
<comment type="caution">
    <text evidence="4">The sequence shown here is derived from an EMBL/GenBank/DDBJ whole genome shotgun (WGS) entry which is preliminary data.</text>
</comment>
<dbReference type="PANTHER" id="PTHR46640">
    <property type="entry name" value="TRIACYLGLYCEROL LIPASE, PUTATIVE (AFU_ORTHOLOGUE AFUA_6G06510)-RELATED"/>
    <property type="match status" value="1"/>
</dbReference>
<gene>
    <name evidence="4" type="ORF">DAPK24_001010</name>
</gene>
<dbReference type="InterPro" id="IPR029058">
    <property type="entry name" value="AB_hydrolase_fold"/>
</dbReference>
<dbReference type="Gene3D" id="3.40.50.1820">
    <property type="entry name" value="alpha/beta hydrolase"/>
    <property type="match status" value="1"/>
</dbReference>
<name>A0AAV5QYJ3_PICKL</name>
<keyword evidence="2" id="KW-0378">Hydrolase</keyword>
<dbReference type="InterPro" id="IPR051299">
    <property type="entry name" value="AB_hydrolase_lip/est"/>
</dbReference>
<dbReference type="CDD" id="cd00519">
    <property type="entry name" value="Lipase_3"/>
    <property type="match status" value="1"/>
</dbReference>
<proteinExistence type="predicted"/>
<reference evidence="4 5" key="1">
    <citation type="journal article" date="2023" name="Elife">
        <title>Identification of key yeast species and microbe-microbe interactions impacting larval growth of Drosophila in the wild.</title>
        <authorList>
            <person name="Mure A."/>
            <person name="Sugiura Y."/>
            <person name="Maeda R."/>
            <person name="Honda K."/>
            <person name="Sakurai N."/>
            <person name="Takahashi Y."/>
            <person name="Watada M."/>
            <person name="Katoh T."/>
            <person name="Gotoh A."/>
            <person name="Gotoh Y."/>
            <person name="Taniguchi I."/>
            <person name="Nakamura K."/>
            <person name="Hayashi T."/>
            <person name="Katayama T."/>
            <person name="Uemura T."/>
            <person name="Hattori Y."/>
        </authorList>
    </citation>
    <scope>NUCLEOTIDE SEQUENCE [LARGE SCALE GENOMIC DNA]</scope>
    <source>
        <strain evidence="4 5">PK-24</strain>
    </source>
</reference>
<dbReference type="InterPro" id="IPR002921">
    <property type="entry name" value="Fungal_lipase-type"/>
</dbReference>
<accession>A0AAV5QYJ3</accession>
<dbReference type="SUPFAM" id="SSF53474">
    <property type="entry name" value="alpha/beta-Hydrolases"/>
    <property type="match status" value="1"/>
</dbReference>